<dbReference type="EMBL" id="BPUS01000044">
    <property type="protein sequence ID" value="GJH30739.1"/>
    <property type="molecule type" value="Genomic_DNA"/>
</dbReference>
<proteinExistence type="predicted"/>
<protein>
    <submittedName>
        <fullName evidence="1">Uncharacterized protein</fullName>
    </submittedName>
</protein>
<dbReference type="AlphaFoldDB" id="A0AA37IK77"/>
<reference evidence="1" key="1">
    <citation type="submission" date="2022-09" db="EMBL/GenBank/DDBJ databases">
        <title>Isolation and characterization of 3-chlorobenzoate degrading bacteria from soils in Shizuoka.</title>
        <authorList>
            <person name="Ifat A."/>
            <person name="Ogawa N."/>
            <person name="Kimbara K."/>
            <person name="Moriuchi R."/>
            <person name="Dohra H."/>
            <person name="Shintani M."/>
        </authorList>
    </citation>
    <scope>NUCLEOTIDE SEQUENCE</scope>
    <source>
        <strain evidence="1">19CS4-2</strain>
    </source>
</reference>
<accession>A0AA37IK77</accession>
<dbReference type="Proteomes" id="UP001055111">
    <property type="component" value="Unassembled WGS sequence"/>
</dbReference>
<comment type="caution">
    <text evidence="1">The sequence shown here is derived from an EMBL/GenBank/DDBJ whole genome shotgun (WGS) entry which is preliminary data.</text>
</comment>
<gene>
    <name evidence="1" type="ORF">CBA19CS42_39505</name>
</gene>
<sequence>MTTANVYKVIVSPGQRAMQIRRMDGTYIALSQPFFLTQQKNVNKFKRLPASTPAATHKRTAREADFEIAHLEAIVKCLPADPMRAPGLTPAYWRSRATALERNYMLLPPQTARINALHRAIDEFEGATAESAPLKEERAAA</sequence>
<organism evidence="1 2">
    <name type="scientific">Caballeronia novacaledonica</name>
    <dbReference type="NCBI Taxonomy" id="1544861"/>
    <lineage>
        <taxon>Bacteria</taxon>
        <taxon>Pseudomonadati</taxon>
        <taxon>Pseudomonadota</taxon>
        <taxon>Betaproteobacteria</taxon>
        <taxon>Burkholderiales</taxon>
        <taxon>Burkholderiaceae</taxon>
        <taxon>Caballeronia</taxon>
    </lineage>
</organism>
<name>A0AA37IK77_9BURK</name>
<evidence type="ECO:0000313" key="1">
    <source>
        <dbReference type="EMBL" id="GJH30739.1"/>
    </source>
</evidence>
<evidence type="ECO:0000313" key="2">
    <source>
        <dbReference type="Proteomes" id="UP001055111"/>
    </source>
</evidence>
<dbReference type="RefSeq" id="WP_238218303.1">
    <property type="nucleotide sequence ID" value="NZ_BPUS01000044.1"/>
</dbReference>